<keyword evidence="6" id="KW-1185">Reference proteome</keyword>
<accession>H5TVG3</accession>
<dbReference type="EMBL" id="BAFC01000007">
    <property type="protein sequence ID" value="GAB37471.1"/>
    <property type="molecule type" value="Genomic_DNA"/>
</dbReference>
<dbReference type="Proteomes" id="UP000005845">
    <property type="component" value="Unassembled WGS sequence"/>
</dbReference>
<organism evidence="5 6">
    <name type="scientific">Gordonia sputi NBRC 100414</name>
    <dbReference type="NCBI Taxonomy" id="1089453"/>
    <lineage>
        <taxon>Bacteria</taxon>
        <taxon>Bacillati</taxon>
        <taxon>Actinomycetota</taxon>
        <taxon>Actinomycetes</taxon>
        <taxon>Mycobacteriales</taxon>
        <taxon>Gordoniaceae</taxon>
        <taxon>Gordonia</taxon>
    </lineage>
</organism>
<dbReference type="InterPro" id="IPR003829">
    <property type="entry name" value="Pirin_N_dom"/>
</dbReference>
<evidence type="ECO:0000256" key="1">
    <source>
        <dbReference type="ARBA" id="ARBA00008416"/>
    </source>
</evidence>
<feature type="domain" description="Pirin N-terminal" evidence="4">
    <location>
        <begin position="31"/>
        <end position="135"/>
    </location>
</feature>
<comment type="cofactor">
    <cofactor evidence="2">
        <name>Fe cation</name>
        <dbReference type="ChEBI" id="CHEBI:24875"/>
    </cofactor>
    <text evidence="2">Binds 1 Fe cation per subunit.</text>
</comment>
<dbReference type="eggNOG" id="COG1741">
    <property type="taxonomic scope" value="Bacteria"/>
</dbReference>
<evidence type="ECO:0000313" key="6">
    <source>
        <dbReference type="Proteomes" id="UP000005845"/>
    </source>
</evidence>
<feature type="binding site" evidence="2">
    <location>
        <position position="72"/>
    </location>
    <ligand>
        <name>Fe cation</name>
        <dbReference type="ChEBI" id="CHEBI:24875"/>
    </ligand>
</feature>
<feature type="binding site" evidence="2">
    <location>
        <position position="116"/>
    </location>
    <ligand>
        <name>Fe cation</name>
        <dbReference type="ChEBI" id="CHEBI:24875"/>
    </ligand>
</feature>
<reference evidence="5 6" key="1">
    <citation type="submission" date="2012-02" db="EMBL/GenBank/DDBJ databases">
        <title>Whole genome shotgun sequence of Gordonia sputi NBRC 100414.</title>
        <authorList>
            <person name="Yoshida I."/>
            <person name="Hosoyama A."/>
            <person name="Tsuchikane K."/>
            <person name="Katsumata H."/>
            <person name="Yamazaki S."/>
            <person name="Fujita N."/>
        </authorList>
    </citation>
    <scope>NUCLEOTIDE SEQUENCE [LARGE SCALE GENOMIC DNA]</scope>
    <source>
        <strain evidence="5 6">NBRC 100414</strain>
    </source>
</reference>
<dbReference type="InterPro" id="IPR012093">
    <property type="entry name" value="Pirin"/>
</dbReference>
<gene>
    <name evidence="5" type="ORF">GOSPT_007_00820</name>
</gene>
<dbReference type="InterPro" id="IPR011051">
    <property type="entry name" value="RmlC_Cupin_sf"/>
</dbReference>
<dbReference type="GO" id="GO:0046872">
    <property type="term" value="F:metal ion binding"/>
    <property type="evidence" value="ECO:0007669"/>
    <property type="project" value="UniProtKB-KW"/>
</dbReference>
<protein>
    <recommendedName>
        <fullName evidence="4">Pirin N-terminal domain-containing protein</fullName>
    </recommendedName>
</protein>
<proteinExistence type="inferred from homology"/>
<feature type="binding site" evidence="2">
    <location>
        <position position="70"/>
    </location>
    <ligand>
        <name>Fe cation</name>
        <dbReference type="ChEBI" id="CHEBI:24875"/>
    </ligand>
</feature>
<keyword evidence="2" id="KW-0408">Iron</keyword>
<dbReference type="Pfam" id="PF02678">
    <property type="entry name" value="Pirin"/>
    <property type="match status" value="1"/>
</dbReference>
<evidence type="ECO:0000259" key="4">
    <source>
        <dbReference type="Pfam" id="PF02678"/>
    </source>
</evidence>
<dbReference type="PANTHER" id="PTHR43212:SF3">
    <property type="entry name" value="QUERCETIN 2,3-DIOXYGENASE"/>
    <property type="match status" value="1"/>
</dbReference>
<name>H5TVG3_9ACTN</name>
<feature type="binding site" evidence="2">
    <location>
        <position position="114"/>
    </location>
    <ligand>
        <name>Fe cation</name>
        <dbReference type="ChEBI" id="CHEBI:24875"/>
    </ligand>
</feature>
<comment type="similarity">
    <text evidence="1 3">Belongs to the pirin family.</text>
</comment>
<evidence type="ECO:0000313" key="5">
    <source>
        <dbReference type="EMBL" id="GAB37471.1"/>
    </source>
</evidence>
<keyword evidence="2" id="KW-0479">Metal-binding</keyword>
<comment type="caution">
    <text evidence="5">The sequence shown here is derived from an EMBL/GenBank/DDBJ whole genome shotgun (WGS) entry which is preliminary data.</text>
</comment>
<evidence type="ECO:0000256" key="3">
    <source>
        <dbReference type="RuleBase" id="RU003457"/>
    </source>
</evidence>
<dbReference type="SUPFAM" id="SSF51182">
    <property type="entry name" value="RmlC-like cupins"/>
    <property type="match status" value="1"/>
</dbReference>
<evidence type="ECO:0000256" key="2">
    <source>
        <dbReference type="PIRSR" id="PIRSR006232-1"/>
    </source>
</evidence>
<dbReference type="RefSeq" id="WP_005202138.1">
    <property type="nucleotide sequence ID" value="NZ_BAFC01000007.1"/>
</dbReference>
<dbReference type="AlphaFoldDB" id="H5TVG3"/>
<dbReference type="PIRSF" id="PIRSF006232">
    <property type="entry name" value="Pirin"/>
    <property type="match status" value="1"/>
</dbReference>
<sequence>MTDTQTPQITDVARCRLIRAADRHMWNDEAIDSRQSFPATGSFDLAANAHGMLLVHNDDIVDAGAGFDTHQHRDAEIVTWVVEGALHHRDSQGSEGVLTPGVVQSMSAGSGIRHSERNASTRAENQRLRVVQMWIAPEYSGGTPSYAEASVNEALADGGLVTIVSGLDRDAGGQALSVGNSYVALHAARLLPDRPVTLPSAPFGHLFVVSGTVTVSGLPSDETADDHLTLDEGDALRTAGTAALTVAADAPAEILFWEMHTSFDAARA</sequence>
<dbReference type="Gene3D" id="2.60.120.10">
    <property type="entry name" value="Jelly Rolls"/>
    <property type="match status" value="2"/>
</dbReference>
<dbReference type="InterPro" id="IPR014710">
    <property type="entry name" value="RmlC-like_jellyroll"/>
</dbReference>
<dbReference type="PANTHER" id="PTHR43212">
    <property type="entry name" value="QUERCETIN 2,3-DIOXYGENASE"/>
    <property type="match status" value="1"/>
</dbReference>